<evidence type="ECO:0000313" key="1">
    <source>
        <dbReference type="EMBL" id="CAB4738092.1"/>
    </source>
</evidence>
<proteinExistence type="predicted"/>
<protein>
    <submittedName>
        <fullName evidence="1">Unannotated protein</fullName>
    </submittedName>
</protein>
<sequence length="37" mass="4123">MLVDGRIVERGTHEDLLAAGGAYADLYRTQFDTDESH</sequence>
<reference evidence="1" key="1">
    <citation type="submission" date="2020-05" db="EMBL/GenBank/DDBJ databases">
        <authorList>
            <person name="Chiriac C."/>
            <person name="Salcher M."/>
            <person name="Ghai R."/>
            <person name="Kavagutti S V."/>
        </authorList>
    </citation>
    <scope>NUCLEOTIDE SEQUENCE</scope>
</reference>
<dbReference type="AlphaFoldDB" id="A0A6J6ST83"/>
<accession>A0A6J6ST83</accession>
<name>A0A6J6ST83_9ZZZZ</name>
<dbReference type="InterPro" id="IPR027417">
    <property type="entry name" value="P-loop_NTPase"/>
</dbReference>
<dbReference type="EMBL" id="CAEZYZ010000015">
    <property type="protein sequence ID" value="CAB4738092.1"/>
    <property type="molecule type" value="Genomic_DNA"/>
</dbReference>
<gene>
    <name evidence="1" type="ORF">UFOPK2810_00158</name>
</gene>
<organism evidence="1">
    <name type="scientific">freshwater metagenome</name>
    <dbReference type="NCBI Taxonomy" id="449393"/>
    <lineage>
        <taxon>unclassified sequences</taxon>
        <taxon>metagenomes</taxon>
        <taxon>ecological metagenomes</taxon>
    </lineage>
</organism>
<dbReference type="Gene3D" id="3.40.50.300">
    <property type="entry name" value="P-loop containing nucleotide triphosphate hydrolases"/>
    <property type="match status" value="1"/>
</dbReference>